<evidence type="ECO:0000313" key="3">
    <source>
        <dbReference type="EMBL" id="AGP47283.1"/>
    </source>
</evidence>
<dbReference type="GO" id="GO:0006355">
    <property type="term" value="P:regulation of DNA-templated transcription"/>
    <property type="evidence" value="ECO:0007669"/>
    <property type="project" value="InterPro"/>
</dbReference>
<dbReference type="GO" id="GO:0003677">
    <property type="term" value="F:DNA binding"/>
    <property type="evidence" value="ECO:0007669"/>
    <property type="project" value="UniProtKB-KW"/>
</dbReference>
<feature type="domain" description="HTH luxR-type" evidence="2">
    <location>
        <begin position="108"/>
        <end position="173"/>
    </location>
</feature>
<reference evidence="3 4" key="1">
    <citation type="journal article" date="2013" name="Genome Announc.">
        <title>Genome Sequence of Serratia plymuthica Strain S13, an Endophyte with Germination- and Plant-Growth-Promoting Activity from the Flower of Styrian Oil Pumpkin.</title>
        <authorList>
            <person name="Muller H."/>
            <person name="Furnkranz M."/>
            <person name="Grube M."/>
            <person name="Berg G."/>
        </authorList>
    </citation>
    <scope>NUCLEOTIDE SEQUENCE [LARGE SCALE GENOMIC DNA]</scope>
    <source>
        <strain evidence="3">S13</strain>
    </source>
</reference>
<organism evidence="3 4">
    <name type="scientific">Serratia plymuthica S13</name>
    <dbReference type="NCBI Taxonomy" id="1348660"/>
    <lineage>
        <taxon>Bacteria</taxon>
        <taxon>Pseudomonadati</taxon>
        <taxon>Pseudomonadota</taxon>
        <taxon>Gammaproteobacteria</taxon>
        <taxon>Enterobacterales</taxon>
        <taxon>Yersiniaceae</taxon>
        <taxon>Serratia</taxon>
    </lineage>
</organism>
<dbReference type="EMBL" id="CP006566">
    <property type="protein sequence ID" value="AGP47283.1"/>
    <property type="molecule type" value="Genomic_DNA"/>
</dbReference>
<gene>
    <name evidence="3" type="ORF">M621_20475</name>
</gene>
<evidence type="ECO:0000313" key="4">
    <source>
        <dbReference type="Proteomes" id="UP000014900"/>
    </source>
</evidence>
<name>S4YXL7_SERPL</name>
<dbReference type="CDD" id="cd06170">
    <property type="entry name" value="LuxR_C_like"/>
    <property type="match status" value="1"/>
</dbReference>
<dbReference type="PROSITE" id="PS50043">
    <property type="entry name" value="HTH_LUXR_2"/>
    <property type="match status" value="1"/>
</dbReference>
<accession>S4YXL7</accession>
<dbReference type="AlphaFoldDB" id="S4YXL7"/>
<evidence type="ECO:0000259" key="2">
    <source>
        <dbReference type="PROSITE" id="PS50043"/>
    </source>
</evidence>
<keyword evidence="1" id="KW-0238">DNA-binding</keyword>
<dbReference type="Proteomes" id="UP000014900">
    <property type="component" value="Chromosome"/>
</dbReference>
<protein>
    <submittedName>
        <fullName evidence="3">LuxR family transcriptional regulator</fullName>
    </submittedName>
</protein>
<dbReference type="HOGENOM" id="CLU_000445_90_1_6"/>
<dbReference type="InterPro" id="IPR016032">
    <property type="entry name" value="Sig_transdc_resp-reg_C-effctor"/>
</dbReference>
<sequence length="179" mass="19796">MREAADSVVYQQANVLIAELAGVDETTVQGREILLNLCMQLPALRVVVYTRSQSAEELGPLLSQPNISIVARDDALPLVAEFFNRVLNGERVLSPQIGACLARSACRETSVMHELTRCESDVMASLFNGMSLRQIADLQCRSIKTISAHKCSAMRKLQVTNDSELFSLHTRITRKFSGE</sequence>
<dbReference type="PANTHER" id="PTHR43214:SF17">
    <property type="entry name" value="TRANSCRIPTIONAL REGULATORY PROTEIN RCSB"/>
    <property type="match status" value="1"/>
</dbReference>
<dbReference type="PATRIC" id="fig|1348660.3.peg.4017"/>
<dbReference type="KEGG" id="sry:M621_20475"/>
<dbReference type="InterPro" id="IPR039420">
    <property type="entry name" value="WalR-like"/>
</dbReference>
<dbReference type="SMART" id="SM00421">
    <property type="entry name" value="HTH_LUXR"/>
    <property type="match status" value="1"/>
</dbReference>
<dbReference type="eggNOG" id="COG2197">
    <property type="taxonomic scope" value="Bacteria"/>
</dbReference>
<dbReference type="InterPro" id="IPR036388">
    <property type="entry name" value="WH-like_DNA-bd_sf"/>
</dbReference>
<dbReference type="InterPro" id="IPR000792">
    <property type="entry name" value="Tscrpt_reg_LuxR_C"/>
</dbReference>
<dbReference type="PANTHER" id="PTHR43214">
    <property type="entry name" value="TWO-COMPONENT RESPONSE REGULATOR"/>
    <property type="match status" value="1"/>
</dbReference>
<dbReference type="Pfam" id="PF00196">
    <property type="entry name" value="GerE"/>
    <property type="match status" value="1"/>
</dbReference>
<evidence type="ECO:0000256" key="1">
    <source>
        <dbReference type="ARBA" id="ARBA00023125"/>
    </source>
</evidence>
<proteinExistence type="predicted"/>
<dbReference type="Gene3D" id="1.10.10.10">
    <property type="entry name" value="Winged helix-like DNA-binding domain superfamily/Winged helix DNA-binding domain"/>
    <property type="match status" value="1"/>
</dbReference>
<dbReference type="SUPFAM" id="SSF46894">
    <property type="entry name" value="C-terminal effector domain of the bipartite response regulators"/>
    <property type="match status" value="1"/>
</dbReference>